<comment type="caution">
    <text evidence="2">The sequence shown here is derived from an EMBL/GenBank/DDBJ whole genome shotgun (WGS) entry which is preliminary data.</text>
</comment>
<evidence type="ECO:0000256" key="1">
    <source>
        <dbReference type="SAM" id="Phobius"/>
    </source>
</evidence>
<protein>
    <recommendedName>
        <fullName evidence="4">Transmembrane protein</fullName>
    </recommendedName>
</protein>
<keyword evidence="1" id="KW-1133">Transmembrane helix</keyword>
<sequence length="199" mass="20714">MTPQTDLRDEMDADDALLRAARHAHAASLDRLSPRVQAQLAQRRRAAMQPTRNAGRGWAMIATASTAVLAVAIGVFVMREGVLHNDSTQAPQVADNGAAMTAPVAPAAQPAPVDIRVADATTTTPSTIAPPDAAVAPQPVATDTLPDTLSDSLIAAEFDAVEAIEGATDDIGYGAFDETPDFYAWLGSEDALADVPESL</sequence>
<evidence type="ECO:0008006" key="4">
    <source>
        <dbReference type="Google" id="ProtNLM"/>
    </source>
</evidence>
<keyword evidence="3" id="KW-1185">Reference proteome</keyword>
<dbReference type="EMBL" id="JBHTIF010000001">
    <property type="protein sequence ID" value="MFD0725945.1"/>
    <property type="molecule type" value="Genomic_DNA"/>
</dbReference>
<gene>
    <name evidence="2" type="ORF">ACFQ0E_10075</name>
</gene>
<accession>A0ABW2YCM6</accession>
<evidence type="ECO:0000313" key="2">
    <source>
        <dbReference type="EMBL" id="MFD0725945.1"/>
    </source>
</evidence>
<feature type="transmembrane region" description="Helical" evidence="1">
    <location>
        <begin position="58"/>
        <end position="78"/>
    </location>
</feature>
<reference evidence="3" key="1">
    <citation type="journal article" date="2019" name="Int. J. Syst. Evol. Microbiol.">
        <title>The Global Catalogue of Microorganisms (GCM) 10K type strain sequencing project: providing services to taxonomists for standard genome sequencing and annotation.</title>
        <authorList>
            <consortium name="The Broad Institute Genomics Platform"/>
            <consortium name="The Broad Institute Genome Sequencing Center for Infectious Disease"/>
            <person name="Wu L."/>
            <person name="Ma J."/>
        </authorList>
    </citation>
    <scope>NUCLEOTIDE SEQUENCE [LARGE SCALE GENOMIC DNA]</scope>
    <source>
        <strain evidence="3">CCUG 55585</strain>
    </source>
</reference>
<keyword evidence="1" id="KW-0812">Transmembrane</keyword>
<keyword evidence="1" id="KW-0472">Membrane</keyword>
<organism evidence="2 3">
    <name type="scientific">Lysobacter brunescens</name>
    <dbReference type="NCBI Taxonomy" id="262323"/>
    <lineage>
        <taxon>Bacteria</taxon>
        <taxon>Pseudomonadati</taxon>
        <taxon>Pseudomonadota</taxon>
        <taxon>Gammaproteobacteria</taxon>
        <taxon>Lysobacterales</taxon>
        <taxon>Lysobacteraceae</taxon>
        <taxon>Lysobacter</taxon>
    </lineage>
</organism>
<evidence type="ECO:0000313" key="3">
    <source>
        <dbReference type="Proteomes" id="UP001597110"/>
    </source>
</evidence>
<proteinExistence type="predicted"/>
<name>A0ABW2YCM6_9GAMM</name>
<dbReference type="Proteomes" id="UP001597110">
    <property type="component" value="Unassembled WGS sequence"/>
</dbReference>
<dbReference type="RefSeq" id="WP_386823521.1">
    <property type="nucleotide sequence ID" value="NZ_JBHTIF010000001.1"/>
</dbReference>